<dbReference type="KEGG" id="hbs:IPV69_20455"/>
<dbReference type="NCBIfam" id="NF008498">
    <property type="entry name" value="PRK11408.1-5"/>
    <property type="match status" value="1"/>
</dbReference>
<keyword evidence="2" id="KW-1185">Reference proteome</keyword>
<dbReference type="AlphaFoldDB" id="A0A7M2X418"/>
<dbReference type="Pfam" id="PF10946">
    <property type="entry name" value="DUF2625"/>
    <property type="match status" value="1"/>
</dbReference>
<organism evidence="1 2">
    <name type="scientific">Humisphaera borealis</name>
    <dbReference type="NCBI Taxonomy" id="2807512"/>
    <lineage>
        <taxon>Bacteria</taxon>
        <taxon>Pseudomonadati</taxon>
        <taxon>Planctomycetota</taxon>
        <taxon>Phycisphaerae</taxon>
        <taxon>Tepidisphaerales</taxon>
        <taxon>Tepidisphaeraceae</taxon>
        <taxon>Humisphaera</taxon>
    </lineage>
</organism>
<dbReference type="Proteomes" id="UP000593765">
    <property type="component" value="Chromosome"/>
</dbReference>
<reference evidence="1 2" key="1">
    <citation type="submission" date="2020-10" db="EMBL/GenBank/DDBJ databases">
        <title>Wide distribution of Phycisphaera-like planctomycetes from WD2101 soil group in peatlands and genome analysis of the first cultivated representative.</title>
        <authorList>
            <person name="Dedysh S.N."/>
            <person name="Beletsky A.V."/>
            <person name="Ivanova A."/>
            <person name="Kulichevskaya I.S."/>
            <person name="Suzina N.E."/>
            <person name="Philippov D.A."/>
            <person name="Rakitin A.L."/>
            <person name="Mardanov A.V."/>
            <person name="Ravin N.V."/>
        </authorList>
    </citation>
    <scope>NUCLEOTIDE SEQUENCE [LARGE SCALE GENOMIC DNA]</scope>
    <source>
        <strain evidence="1 2">M1803</strain>
    </source>
</reference>
<evidence type="ECO:0000313" key="2">
    <source>
        <dbReference type="Proteomes" id="UP000593765"/>
    </source>
</evidence>
<accession>A0A7M2X418</accession>
<dbReference type="InterPro" id="IPR021239">
    <property type="entry name" value="DUF2625"/>
</dbReference>
<evidence type="ECO:0000313" key="1">
    <source>
        <dbReference type="EMBL" id="QOV92488.1"/>
    </source>
</evidence>
<protein>
    <submittedName>
        <fullName evidence="1">DUF2625 domain-containing protein</fullName>
    </submittedName>
</protein>
<sequence>MRPLHELINRDDPAFPLVREWVKAAVRPVDVLPPSHTRDDALFQTQVTTRSAMGAVVYETGGIVVDGGWLRILGSGNAEVTRTLPAWNAGRSDGFFLVADDAVGGFFAINGGALGDDRKNLYYFAPDSLEWEPTEMGYSEFLQWAFSGKLDQFYEWIRWPGWDADVRTLHGDRCYAFYPFLFTKEGAGGCGQRMEVPIEEAWGLQMDLRNQLGSPGQDR</sequence>
<name>A0A7M2X418_9BACT</name>
<dbReference type="EMBL" id="CP063458">
    <property type="protein sequence ID" value="QOV92488.1"/>
    <property type="molecule type" value="Genomic_DNA"/>
</dbReference>
<proteinExistence type="predicted"/>
<gene>
    <name evidence="1" type="ORF">IPV69_20455</name>
</gene>